<evidence type="ECO:0000313" key="1">
    <source>
        <dbReference type="EMBL" id="CAA9195396.1"/>
    </source>
</evidence>
<organism evidence="1 2">
    <name type="scientific">Flavobacterium bizetiae</name>
    <dbReference type="NCBI Taxonomy" id="2704140"/>
    <lineage>
        <taxon>Bacteria</taxon>
        <taxon>Pseudomonadati</taxon>
        <taxon>Bacteroidota</taxon>
        <taxon>Flavobacteriia</taxon>
        <taxon>Flavobacteriales</taxon>
        <taxon>Flavobacteriaceae</taxon>
        <taxon>Flavobacterium</taxon>
    </lineage>
</organism>
<dbReference type="Proteomes" id="UP000479938">
    <property type="component" value="Unassembled WGS sequence"/>
</dbReference>
<dbReference type="Pfam" id="PF14092">
    <property type="entry name" value="DUF4270"/>
    <property type="match status" value="1"/>
</dbReference>
<sequence length="570" mass="62914">MYNTSFIKKILLVATVVLLYSCDKDFNAIGEGLIGDDHFGLEHTEYPVVAYNQEVTPVQSNGLPLNGLGIYDNGVFGTTTANFVSQVALESNAPTIGESPVIQSVVLSVPYFSHATGADPKGGSFYALDSIYGDKANGKLKLSVYESGVQMRSSYFDSGSQFAQLYYTDQDADFFSHKIPNPSTGKPLNDAADVSQNEAFFFSNLQQKKDSTVVDANATVKTYTYTYTAPEMRLKLNKQFFQDKILNAPASKLSSPTIFQEYFRGLYFKVEKSGSLPTNLALLNFFKANDNAKITIRYKAKTAITTDPEDTMEDKTLIINLSGAAANLYNDVKNPAYTTAVTNPNKTVGDERLYLRGGQGSLAVIELFSKTDLISYDDQGNLQNKPNGVSDQLDEIRYNVKYKNWLANEANLVFSIDSDKMAGIWEPKRIYLYDLVNNIPIVDYATDGSTDGTYNKTVYSGIINLDATTKRGTTYKIRLTSHVRNLIKDAAVKNVKLGLVVTGDINTITSGKLKNRILIDPANPNDYFSEVPRASIMSPLGTVLFGGNIPSTDPNYAKRLQLQIYYTKPN</sequence>
<dbReference type="RefSeq" id="WP_173969379.1">
    <property type="nucleotide sequence ID" value="NZ_CADCSU010000040.1"/>
</dbReference>
<name>A0A6J4G8B0_9FLAO</name>
<gene>
    <name evidence="1" type="ORF">FLA105534_00624</name>
</gene>
<evidence type="ECO:0000313" key="2">
    <source>
        <dbReference type="Proteomes" id="UP000479938"/>
    </source>
</evidence>
<proteinExistence type="predicted"/>
<accession>A0A6J4G8B0</accession>
<reference evidence="1 2" key="1">
    <citation type="submission" date="2020-02" db="EMBL/GenBank/DDBJ databases">
        <authorList>
            <person name="Criscuolo A."/>
        </authorList>
    </citation>
    <scope>NUCLEOTIDE SEQUENCE [LARGE SCALE GENOMIC DNA]</scope>
    <source>
        <strain evidence="1">CIP105534</strain>
    </source>
</reference>
<dbReference type="EMBL" id="CADCSU010000040">
    <property type="protein sequence ID" value="CAA9195396.1"/>
    <property type="molecule type" value="Genomic_DNA"/>
</dbReference>
<dbReference type="AlphaFoldDB" id="A0A6J4G8B0"/>
<protein>
    <recommendedName>
        <fullName evidence="3">DUF4270 domain-containing protein</fullName>
    </recommendedName>
</protein>
<dbReference type="InterPro" id="IPR025366">
    <property type="entry name" value="DUF4270"/>
</dbReference>
<keyword evidence="2" id="KW-1185">Reference proteome</keyword>
<evidence type="ECO:0008006" key="3">
    <source>
        <dbReference type="Google" id="ProtNLM"/>
    </source>
</evidence>